<dbReference type="Gene3D" id="3.30.70.1290">
    <property type="entry name" value="Transposase IS200-like"/>
    <property type="match status" value="1"/>
</dbReference>
<dbReference type="RefSeq" id="WP_129969952.1">
    <property type="nucleotide sequence ID" value="NZ_JACCEW010000004.1"/>
</dbReference>
<sequence length="240" mass="26771">MARLPRLYAPDIPQLVQAEFAQPLAAASDPTPVQQLDQLMAWLRTDAREYRVALHAWLILNDRITLLATPPDERGISRLMQALGRRMAAGMRHGRVYKGRYRGALVQPGMWVLPAQIWLESLPVQGRYVDEPAHWPWSSAAGHAGIASSHADLATDHADYWHIGNTPFARQASYQALIGRGLTQPQGRRIQDALFGQWVLGDADFLEWIKTRASRRVAPAPRGRPRKAAAEPDTPARTLA</sequence>
<feature type="region of interest" description="Disordered" evidence="1">
    <location>
        <begin position="216"/>
        <end position="240"/>
    </location>
</feature>
<dbReference type="OrthoDB" id="9814067at2"/>
<keyword evidence="3" id="KW-1185">Reference proteome</keyword>
<dbReference type="InterPro" id="IPR036515">
    <property type="entry name" value="Transposase_17_sf"/>
</dbReference>
<organism evidence="2 3">
    <name type="scientific">Allopusillimonas soli</name>
    <dbReference type="NCBI Taxonomy" id="659016"/>
    <lineage>
        <taxon>Bacteria</taxon>
        <taxon>Pseudomonadati</taxon>
        <taxon>Pseudomonadota</taxon>
        <taxon>Betaproteobacteria</taxon>
        <taxon>Burkholderiales</taxon>
        <taxon>Alcaligenaceae</taxon>
        <taxon>Allopusillimonas</taxon>
    </lineage>
</organism>
<reference evidence="2 3" key="1">
    <citation type="submission" date="2020-07" db="EMBL/GenBank/DDBJ databases">
        <title>Taxonomic revisions and descriptions of new bacterial species based on genomic comparisons in the high-G+C-content subgroup of the family Alcaligenaceae.</title>
        <authorList>
            <person name="Szabo A."/>
            <person name="Felfoldi T."/>
        </authorList>
    </citation>
    <scope>NUCLEOTIDE SEQUENCE [LARGE SCALE GENOMIC DNA]</scope>
    <source>
        <strain evidence="2 3">DSM 25264</strain>
    </source>
</reference>
<dbReference type="EMBL" id="JACCEW010000004">
    <property type="protein sequence ID" value="NYT38005.1"/>
    <property type="molecule type" value="Genomic_DNA"/>
</dbReference>
<name>A0A853FB74_9BURK</name>
<dbReference type="SUPFAM" id="SSF143422">
    <property type="entry name" value="Transposase IS200-like"/>
    <property type="match status" value="1"/>
</dbReference>
<evidence type="ECO:0000256" key="1">
    <source>
        <dbReference type="SAM" id="MobiDB-lite"/>
    </source>
</evidence>
<comment type="caution">
    <text evidence="2">The sequence shown here is derived from an EMBL/GenBank/DDBJ whole genome shotgun (WGS) entry which is preliminary data.</text>
</comment>
<dbReference type="GO" id="GO:0003677">
    <property type="term" value="F:DNA binding"/>
    <property type="evidence" value="ECO:0007669"/>
    <property type="project" value="InterPro"/>
</dbReference>
<protein>
    <recommendedName>
        <fullName evidence="4">Transposase</fullName>
    </recommendedName>
</protein>
<dbReference type="GO" id="GO:0004803">
    <property type="term" value="F:transposase activity"/>
    <property type="evidence" value="ECO:0007669"/>
    <property type="project" value="InterPro"/>
</dbReference>
<dbReference type="GO" id="GO:0006313">
    <property type="term" value="P:DNA transposition"/>
    <property type="evidence" value="ECO:0007669"/>
    <property type="project" value="InterPro"/>
</dbReference>
<dbReference type="AlphaFoldDB" id="A0A853FB74"/>
<evidence type="ECO:0000313" key="3">
    <source>
        <dbReference type="Proteomes" id="UP000580517"/>
    </source>
</evidence>
<accession>A0A853FB74</accession>
<proteinExistence type="predicted"/>
<gene>
    <name evidence="2" type="ORF">H0A68_14050</name>
</gene>
<dbReference type="Proteomes" id="UP000580517">
    <property type="component" value="Unassembled WGS sequence"/>
</dbReference>
<evidence type="ECO:0008006" key="4">
    <source>
        <dbReference type="Google" id="ProtNLM"/>
    </source>
</evidence>
<evidence type="ECO:0000313" key="2">
    <source>
        <dbReference type="EMBL" id="NYT38005.1"/>
    </source>
</evidence>